<name>A0A3G2RZ45_MALR7</name>
<evidence type="ECO:0000256" key="1">
    <source>
        <dbReference type="SAM" id="Coils"/>
    </source>
</evidence>
<feature type="region of interest" description="Disordered" evidence="2">
    <location>
        <begin position="1"/>
        <end position="34"/>
    </location>
</feature>
<proteinExistence type="predicted"/>
<accession>A0A3G2RZ45</accession>
<dbReference type="VEuPathDB" id="FungiDB:DNF11_0103"/>
<sequence>MSRGAPETPERSRPSLFATPKTAPNRVPHTPGSHLPVLRKTNRVSLTPRPSLARVLGDSQHENITPQQKFTDRTSKEVLLQLDNLRHEKHALINEREDMKTQIHLGKQRELKLKAQIDKLEALNSRYKDRASTYSRIEAQKGVLAREQDAVIAQLHRAEDEATQYALQCIELTGELDDLKLEQSTLSANIQNKGAKQIQYITQIAADWAHERDTHSRSLLDATRCLETQRHIISSQEVTIQEQADFLRDMQEHVHELLTERDALTCLLEETYERIAGSEQNNYQATDQDTLFSFEAEMHSDEACTNAWNLCLAESDALWHTIKYETLAARCEWLEKTLSHTQIMHTKVLSALSAERRSKAEEALMVGSNKRIDLLESEKQSLVEELHQVAWYKDAYDARTKQNDMLKSLLHLQMQSMEQVKKVNKHIKDHDASNACESLTTRIDLLYQEKKKMEARRELLATQARELEMCMSMQRTSHVPGIGNSRRVSI</sequence>
<protein>
    <submittedName>
        <fullName evidence="3">Uncharacterized protein</fullName>
    </submittedName>
</protein>
<keyword evidence="4" id="KW-1185">Reference proteome</keyword>
<evidence type="ECO:0000256" key="2">
    <source>
        <dbReference type="SAM" id="MobiDB-lite"/>
    </source>
</evidence>
<gene>
    <name evidence="3" type="ORF">DNF11_0103</name>
</gene>
<evidence type="ECO:0000313" key="4">
    <source>
        <dbReference type="Proteomes" id="UP000269793"/>
    </source>
</evidence>
<evidence type="ECO:0000313" key="3">
    <source>
        <dbReference type="EMBL" id="AYO41053.1"/>
    </source>
</evidence>
<keyword evidence="1" id="KW-0175">Coiled coil</keyword>
<organism evidence="3 4">
    <name type="scientific">Malassezia restricta (strain ATCC 96810 / NBRC 103918 / CBS 7877)</name>
    <name type="common">Seborrheic dermatitis infection agent</name>
    <dbReference type="NCBI Taxonomy" id="425264"/>
    <lineage>
        <taxon>Eukaryota</taxon>
        <taxon>Fungi</taxon>
        <taxon>Dikarya</taxon>
        <taxon>Basidiomycota</taxon>
        <taxon>Ustilaginomycotina</taxon>
        <taxon>Malasseziomycetes</taxon>
        <taxon>Malasseziales</taxon>
        <taxon>Malasseziaceae</taxon>
        <taxon>Malassezia</taxon>
    </lineage>
</organism>
<dbReference type="Proteomes" id="UP000269793">
    <property type="component" value="Chromosome I"/>
</dbReference>
<feature type="coiled-coil region" evidence="1">
    <location>
        <begin position="75"/>
        <end position="130"/>
    </location>
</feature>
<dbReference type="AlphaFoldDB" id="A0A3G2RZ45"/>
<reference evidence="3 4" key="1">
    <citation type="submission" date="2018-10" db="EMBL/GenBank/DDBJ databases">
        <title>Complete genome sequence of Malassezia restricta CBS 7877.</title>
        <authorList>
            <person name="Morand S.C."/>
            <person name="Bertignac M."/>
            <person name="Iltis A."/>
            <person name="Kolder I."/>
            <person name="Pirovano W."/>
            <person name="Jourdain R."/>
            <person name="Clavaud C."/>
        </authorList>
    </citation>
    <scope>NUCLEOTIDE SEQUENCE [LARGE SCALE GENOMIC DNA]</scope>
    <source>
        <strain evidence="3 4">CBS 7877</strain>
    </source>
</reference>
<feature type="coiled-coil region" evidence="1">
    <location>
        <begin position="436"/>
        <end position="463"/>
    </location>
</feature>
<dbReference type="EMBL" id="CP033148">
    <property type="protein sequence ID" value="AYO41053.1"/>
    <property type="molecule type" value="Genomic_DNA"/>
</dbReference>
<dbReference type="OrthoDB" id="3356395at2759"/>